<evidence type="ECO:0000313" key="4">
    <source>
        <dbReference type="EMBL" id="MCC4309167.1"/>
    </source>
</evidence>
<name>A0A9Q3YMV3_9GAMM</name>
<dbReference type="Proteomes" id="UP001108027">
    <property type="component" value="Unassembled WGS sequence"/>
</dbReference>
<feature type="domain" description="Transglutaminase-like" evidence="3">
    <location>
        <begin position="301"/>
        <end position="437"/>
    </location>
</feature>
<dbReference type="Pfam" id="PF01841">
    <property type="entry name" value="Transglut_core"/>
    <property type="match status" value="1"/>
</dbReference>
<keyword evidence="2" id="KW-0812">Transmembrane</keyword>
<feature type="region of interest" description="Disordered" evidence="1">
    <location>
        <begin position="214"/>
        <end position="246"/>
    </location>
</feature>
<evidence type="ECO:0000256" key="1">
    <source>
        <dbReference type="SAM" id="MobiDB-lite"/>
    </source>
</evidence>
<dbReference type="InterPro" id="IPR002931">
    <property type="entry name" value="Transglutaminase-like"/>
</dbReference>
<evidence type="ECO:0000313" key="5">
    <source>
        <dbReference type="Proteomes" id="UP001108027"/>
    </source>
</evidence>
<organism evidence="4 5">
    <name type="scientific">Alloalcanivorax marinus</name>
    <dbReference type="NCBI Taxonomy" id="1177169"/>
    <lineage>
        <taxon>Bacteria</taxon>
        <taxon>Pseudomonadati</taxon>
        <taxon>Pseudomonadota</taxon>
        <taxon>Gammaproteobacteria</taxon>
        <taxon>Oceanospirillales</taxon>
        <taxon>Alcanivoracaceae</taxon>
        <taxon>Alloalcanivorax</taxon>
    </lineage>
</organism>
<reference evidence="4" key="1">
    <citation type="submission" date="2021-10" db="EMBL/GenBank/DDBJ databases">
        <title>The diversity and Nitrogen Metabolism of Culturable Nitrate-Utilizing Bacteria Within the Oxygen Minimum Zone of the Changjiang (Yangtze River)Estuary.</title>
        <authorList>
            <person name="Zhang D."/>
            <person name="Zheng J."/>
            <person name="Liu S."/>
            <person name="He W."/>
        </authorList>
    </citation>
    <scope>NUCLEOTIDE SEQUENCE</scope>
    <source>
        <strain evidence="4">FXH-223</strain>
    </source>
</reference>
<comment type="caution">
    <text evidence="4">The sequence shown here is derived from an EMBL/GenBank/DDBJ whole genome shotgun (WGS) entry which is preliminary data.</text>
</comment>
<dbReference type="AlphaFoldDB" id="A0A9Q3YMV3"/>
<evidence type="ECO:0000259" key="3">
    <source>
        <dbReference type="Pfam" id="PF01841"/>
    </source>
</evidence>
<feature type="transmembrane region" description="Helical" evidence="2">
    <location>
        <begin position="927"/>
        <end position="945"/>
    </location>
</feature>
<dbReference type="PANTHER" id="PTHR33490">
    <property type="entry name" value="BLR5614 PROTEIN-RELATED"/>
    <property type="match status" value="1"/>
</dbReference>
<feature type="transmembrane region" description="Helical" evidence="2">
    <location>
        <begin position="950"/>
        <end position="970"/>
    </location>
</feature>
<keyword evidence="5" id="KW-1185">Reference proteome</keyword>
<accession>A0A9Q3YMV3</accession>
<dbReference type="InterPro" id="IPR038765">
    <property type="entry name" value="Papain-like_cys_pep_sf"/>
</dbReference>
<proteinExistence type="predicted"/>
<evidence type="ECO:0000256" key="2">
    <source>
        <dbReference type="SAM" id="Phobius"/>
    </source>
</evidence>
<dbReference type="EMBL" id="JAJGNA010000012">
    <property type="protein sequence ID" value="MCC4309167.1"/>
    <property type="molecule type" value="Genomic_DNA"/>
</dbReference>
<keyword evidence="2" id="KW-0472">Membrane</keyword>
<gene>
    <name evidence="4" type="ORF">LL252_11345</name>
</gene>
<protein>
    <submittedName>
        <fullName evidence="4">Transglutaminase-like domain-containing protein</fullName>
    </submittedName>
</protein>
<dbReference type="RefSeq" id="WP_228234094.1">
    <property type="nucleotide sequence ID" value="NZ_JAJGNA010000012.1"/>
</dbReference>
<keyword evidence="2" id="KW-1133">Transmembrane helix</keyword>
<dbReference type="Gene3D" id="3.10.620.30">
    <property type="match status" value="1"/>
</dbReference>
<feature type="transmembrane region" description="Helical" evidence="2">
    <location>
        <begin position="990"/>
        <end position="1012"/>
    </location>
</feature>
<dbReference type="SUPFAM" id="SSF54001">
    <property type="entry name" value="Cysteine proteinases"/>
    <property type="match status" value="1"/>
</dbReference>
<feature type="transmembrane region" description="Helical" evidence="2">
    <location>
        <begin position="32"/>
        <end position="53"/>
    </location>
</feature>
<sequence length="1023" mass="112518">MQGRQISTVMDHSTCESRAAPAMERVRHARRFCRTTALVAVMMLLNAVIWPSWAVAVEVERQKEARAQARWEALHQSLDQVLLGIRQEARDGRSMMADTLAERNQGFLGKARSLLGIEQAPAEALPRLQWLSRRAAHLHEQALASFDETEAHLRKKDLPRRILDRNDRAREEYQRAYTTMRETLNQALDSDSLGEQEQAMAALVDFMDRFTLDKPRDPFDPNKLPWRTPDPDRTPTPARSAEALSQRTGLPRFEQGPELASLNNNAGLRVAPGTPTDEALAATLDAPQTPAIQAKAAELDHDPVRIYQWVRNNIEFIPSYGSIQGAESTLELGKGNAFDTASLLIALLRASDIPAHYAMGTVRIPADQVMNWVGGVNVPSAAGNLMGQGGIPNTGLARGGQISHFELEHIWVEAWIDFHPSRGADHRTGDTWVPMDASFKQYEYSEGMDLQDQVPFDAEDLVHTIEQESTINEEEGWVRGVPGTAIEERLQDYRAELQAYIDNQAPEATVGEVLGTKAIKDVIHQQLTASLPYELVTRQLTTNELSDSVRWKFRYRLHTSTNGYKGTELLTIEEPTVALVGKSLSLSFSPATQEDEDTLSSYIPDAGGDGELNPDQIPDTLPGHLINLKARFSIGSETVASPEQELAMGSSLASEMGYWQPGRGWNTSENKPIAGEYRALALNLQGISAQAAGQLEADLQATRAQINAEDYSELTKQQVVGDLLHGTILSYFALNDMQDQISERQMNSVGYRAPSYGLFKTSLQPRYWFGIPRNVTASGLTMDVDNVAAIRVDKDNNHKRWVGVNRAIGARLSAMEHLVPERMYSTDDNPAHGISAVKALQLAAAEGQKIWTITRSNLNQALAGLDLSLDEETDIRNAVLTGKEVTAHERPINFHGRAALGYTVLDPNTGAGAYLIASGENGGVLEFSFVLVLFVFAFVLSVALIASSGWLILAGIVSLVWNLINFVSWVNGLKKAETWADFSSNNLTAVGGLIMGLMASYLSGGAASALWFGDFMAYFLGMI</sequence>